<proteinExistence type="predicted"/>
<dbReference type="EMBL" id="JBCEZU010000056">
    <property type="protein sequence ID" value="KAK9535390.1"/>
    <property type="molecule type" value="Genomic_DNA"/>
</dbReference>
<gene>
    <name evidence="1" type="ORF">VZT92_007773</name>
</gene>
<evidence type="ECO:0000313" key="2">
    <source>
        <dbReference type="Proteomes" id="UP001488805"/>
    </source>
</evidence>
<organism evidence="1 2">
    <name type="scientific">Zoarces viviparus</name>
    <name type="common">Viviparous eelpout</name>
    <name type="synonym">Blennius viviparus</name>
    <dbReference type="NCBI Taxonomy" id="48416"/>
    <lineage>
        <taxon>Eukaryota</taxon>
        <taxon>Metazoa</taxon>
        <taxon>Chordata</taxon>
        <taxon>Craniata</taxon>
        <taxon>Vertebrata</taxon>
        <taxon>Euteleostomi</taxon>
        <taxon>Actinopterygii</taxon>
        <taxon>Neopterygii</taxon>
        <taxon>Teleostei</taxon>
        <taxon>Neoteleostei</taxon>
        <taxon>Acanthomorphata</taxon>
        <taxon>Eupercaria</taxon>
        <taxon>Perciformes</taxon>
        <taxon>Cottioidei</taxon>
        <taxon>Zoarcales</taxon>
        <taxon>Zoarcidae</taxon>
        <taxon>Zoarcinae</taxon>
        <taxon>Zoarces</taxon>
    </lineage>
</organism>
<accession>A0AAW1FL18</accession>
<evidence type="ECO:0000313" key="1">
    <source>
        <dbReference type="EMBL" id="KAK9535390.1"/>
    </source>
</evidence>
<dbReference type="AlphaFoldDB" id="A0AAW1FL18"/>
<sequence length="67" mass="7624">MAASISARTPDPVGDFLLNPRALTRRAKLWPDQLQEVRTWVEEREWWASNGQSFGLGRAGDQPRRSS</sequence>
<name>A0AAW1FL18_ZOAVI</name>
<keyword evidence="2" id="KW-1185">Reference proteome</keyword>
<reference evidence="1 2" key="1">
    <citation type="journal article" date="2024" name="Genome Biol. Evol.">
        <title>Chromosome-level genome assembly of the viviparous eelpout Zoarces viviparus.</title>
        <authorList>
            <person name="Fuhrmann N."/>
            <person name="Brasseur M.V."/>
            <person name="Bakowski C.E."/>
            <person name="Podsiadlowski L."/>
            <person name="Prost S."/>
            <person name="Krehenwinkel H."/>
            <person name="Mayer C."/>
        </authorList>
    </citation>
    <scope>NUCLEOTIDE SEQUENCE [LARGE SCALE GENOMIC DNA]</scope>
    <source>
        <strain evidence="1">NO-MEL_2022_Ind0_liver</strain>
    </source>
</reference>
<dbReference type="Proteomes" id="UP001488805">
    <property type="component" value="Unassembled WGS sequence"/>
</dbReference>
<comment type="caution">
    <text evidence="1">The sequence shown here is derived from an EMBL/GenBank/DDBJ whole genome shotgun (WGS) entry which is preliminary data.</text>
</comment>
<protein>
    <submittedName>
        <fullName evidence="1">Uncharacterized protein</fullName>
    </submittedName>
</protein>